<dbReference type="Proteomes" id="UP000193309">
    <property type="component" value="Unassembled WGS sequence"/>
</dbReference>
<dbReference type="EMBL" id="JAAYSN010000344">
    <property type="protein sequence ID" value="NLP40493.1"/>
    <property type="molecule type" value="Genomic_DNA"/>
</dbReference>
<dbReference type="AlphaFoldDB" id="A0A1X7KDR3"/>
<dbReference type="OrthoDB" id="3404379at2"/>
<evidence type="ECO:0000313" key="1">
    <source>
        <dbReference type="EMBL" id="NLP40493.1"/>
    </source>
</evidence>
<name>A0A1X7KDR3_9CORY</name>
<keyword evidence="3" id="KW-1185">Reference proteome</keyword>
<sequence length="87" mass="9611">MISWLLLIVLLLALTAIGTWLWGSVFGRGELLEPLDPDATREANLRAVTEGDIDGIEFEIVPRGYRPEQVDEVIAALAARLPDPKKD</sequence>
<organism evidence="2 3">
    <name type="scientific">Corynebacterium pollutisoli</name>
    <dbReference type="NCBI Taxonomy" id="1610489"/>
    <lineage>
        <taxon>Bacteria</taxon>
        <taxon>Bacillati</taxon>
        <taxon>Actinomycetota</taxon>
        <taxon>Actinomycetes</taxon>
        <taxon>Mycobacteriales</taxon>
        <taxon>Corynebacteriaceae</taxon>
        <taxon>Corynebacterium</taxon>
    </lineage>
</organism>
<evidence type="ECO:0000313" key="3">
    <source>
        <dbReference type="Proteomes" id="UP000193309"/>
    </source>
</evidence>
<dbReference type="RefSeq" id="WP_085550544.1">
    <property type="nucleotide sequence ID" value="NZ_FXAR01000012.1"/>
</dbReference>
<dbReference type="NCBIfam" id="TIGR03544">
    <property type="entry name" value="DivI1A_domain"/>
    <property type="match status" value="1"/>
</dbReference>
<evidence type="ECO:0000313" key="2">
    <source>
        <dbReference type="EMBL" id="SMG39388.1"/>
    </source>
</evidence>
<dbReference type="InterPro" id="IPR019933">
    <property type="entry name" value="DivIVA_domain"/>
</dbReference>
<gene>
    <name evidence="1" type="ORF">GX356_12415</name>
    <name evidence="2" type="ORF">SAMN06295981_2477</name>
</gene>
<reference evidence="3" key="2">
    <citation type="submission" date="2017-04" db="EMBL/GenBank/DDBJ databases">
        <authorList>
            <person name="Varghese N."/>
            <person name="Submissions S."/>
        </authorList>
    </citation>
    <scope>NUCLEOTIDE SEQUENCE [LARGE SCALE GENOMIC DNA]</scope>
    <source>
        <strain evidence="3">VDS</strain>
    </source>
</reference>
<proteinExistence type="predicted"/>
<reference evidence="1 4" key="3">
    <citation type="journal article" date="2020" name="Biotechnol. Biofuels">
        <title>New insights from the biogas microbiome by comprehensive genome-resolved metagenomics of nearly 1600 species originating from multiple anaerobic digesters.</title>
        <authorList>
            <person name="Campanaro S."/>
            <person name="Treu L."/>
            <person name="Rodriguez-R L.M."/>
            <person name="Kovalovszki A."/>
            <person name="Ziels R.M."/>
            <person name="Maus I."/>
            <person name="Zhu X."/>
            <person name="Kougias P.G."/>
            <person name="Basile A."/>
            <person name="Luo G."/>
            <person name="Schluter A."/>
            <person name="Konstantinidis K.T."/>
            <person name="Angelidaki I."/>
        </authorList>
    </citation>
    <scope>NUCLEOTIDE SEQUENCE [LARGE SCALE GENOMIC DNA]</scope>
    <source>
        <strain evidence="1">AS23ysBPME_344</strain>
    </source>
</reference>
<evidence type="ECO:0000313" key="4">
    <source>
        <dbReference type="Proteomes" id="UP000568696"/>
    </source>
</evidence>
<protein>
    <submittedName>
        <fullName evidence="2">DivIVA domain-containing protein</fullName>
    </submittedName>
</protein>
<dbReference type="Proteomes" id="UP000568696">
    <property type="component" value="Unassembled WGS sequence"/>
</dbReference>
<reference evidence="2" key="1">
    <citation type="submission" date="2017-04" db="EMBL/GenBank/DDBJ databases">
        <authorList>
            <person name="Afonso C.L."/>
            <person name="Miller P.J."/>
            <person name="Scott M.A."/>
            <person name="Spackman E."/>
            <person name="Goraichik I."/>
            <person name="Dimitrov K.M."/>
            <person name="Suarez D.L."/>
            <person name="Swayne D.E."/>
        </authorList>
    </citation>
    <scope>NUCLEOTIDE SEQUENCE [LARGE SCALE GENOMIC DNA]</scope>
    <source>
        <strain evidence="2">VDS</strain>
    </source>
</reference>
<dbReference type="STRING" id="1610489.SAMN06295981_2477"/>
<dbReference type="EMBL" id="FXAR01000012">
    <property type="protein sequence ID" value="SMG39388.1"/>
    <property type="molecule type" value="Genomic_DNA"/>
</dbReference>
<accession>A0A1X7KDR3</accession>